<dbReference type="InterPro" id="IPR058240">
    <property type="entry name" value="rSAM_sf"/>
</dbReference>
<keyword evidence="3" id="KW-0408">Iron</keyword>
<feature type="domain" description="Radical SAM core" evidence="5">
    <location>
        <begin position="12"/>
        <end position="207"/>
    </location>
</feature>
<dbReference type="CDD" id="cd01335">
    <property type="entry name" value="Radical_SAM"/>
    <property type="match status" value="1"/>
</dbReference>
<evidence type="ECO:0000313" key="6">
    <source>
        <dbReference type="EMBL" id="PIQ72987.1"/>
    </source>
</evidence>
<keyword evidence="4" id="KW-0411">Iron-sulfur</keyword>
<reference evidence="6 7" key="1">
    <citation type="submission" date="2017-09" db="EMBL/GenBank/DDBJ databases">
        <title>Depth-based differentiation of microbial function through sediment-hosted aquifers and enrichment of novel symbionts in the deep terrestrial subsurface.</title>
        <authorList>
            <person name="Probst A.J."/>
            <person name="Ladd B."/>
            <person name="Jarett J.K."/>
            <person name="Geller-Mcgrath D.E."/>
            <person name="Sieber C.M."/>
            <person name="Emerson J.B."/>
            <person name="Anantharaman K."/>
            <person name="Thomas B.C."/>
            <person name="Malmstrom R."/>
            <person name="Stieglmeier M."/>
            <person name="Klingl A."/>
            <person name="Woyke T."/>
            <person name="Ryan C.M."/>
            <person name="Banfield J.F."/>
        </authorList>
    </citation>
    <scope>NUCLEOTIDE SEQUENCE [LARGE SCALE GENOMIC DNA]</scope>
    <source>
        <strain evidence="6">CG11_big_fil_rev_8_21_14_0_20_35_14</strain>
    </source>
</reference>
<proteinExistence type="predicted"/>
<organism evidence="6 7">
    <name type="scientific">Candidatus Roizmanbacteria bacterium CG11_big_fil_rev_8_21_14_0_20_35_14</name>
    <dbReference type="NCBI Taxonomy" id="1974855"/>
    <lineage>
        <taxon>Bacteria</taxon>
        <taxon>Candidatus Roizmaniibacteriota</taxon>
    </lineage>
</organism>
<evidence type="ECO:0000256" key="2">
    <source>
        <dbReference type="ARBA" id="ARBA00022723"/>
    </source>
</evidence>
<dbReference type="GO" id="GO:0051536">
    <property type="term" value="F:iron-sulfur cluster binding"/>
    <property type="evidence" value="ECO:0007669"/>
    <property type="project" value="UniProtKB-KW"/>
</dbReference>
<dbReference type="SFLD" id="SFLDG01067">
    <property type="entry name" value="SPASM/twitch_domain_containing"/>
    <property type="match status" value="1"/>
</dbReference>
<dbReference type="InterPro" id="IPR007197">
    <property type="entry name" value="rSAM"/>
</dbReference>
<evidence type="ECO:0000256" key="3">
    <source>
        <dbReference type="ARBA" id="ARBA00023004"/>
    </source>
</evidence>
<dbReference type="GO" id="GO:0046872">
    <property type="term" value="F:metal ion binding"/>
    <property type="evidence" value="ECO:0007669"/>
    <property type="project" value="UniProtKB-KW"/>
</dbReference>
<dbReference type="Proteomes" id="UP000229570">
    <property type="component" value="Unassembled WGS sequence"/>
</dbReference>
<dbReference type="InterPro" id="IPR050377">
    <property type="entry name" value="Radical_SAM_PqqE_MftC-like"/>
</dbReference>
<keyword evidence="2" id="KW-0479">Metal-binding</keyword>
<dbReference type="Pfam" id="PF04055">
    <property type="entry name" value="Radical_SAM"/>
    <property type="match status" value="1"/>
</dbReference>
<dbReference type="AlphaFoldDB" id="A0A2H0KNZ2"/>
<accession>A0A2H0KNZ2</accession>
<dbReference type="PANTHER" id="PTHR11228">
    <property type="entry name" value="RADICAL SAM DOMAIN PROTEIN"/>
    <property type="match status" value="1"/>
</dbReference>
<evidence type="ECO:0000313" key="7">
    <source>
        <dbReference type="Proteomes" id="UP000229570"/>
    </source>
</evidence>
<protein>
    <recommendedName>
        <fullName evidence="5">Radical SAM core domain-containing protein</fullName>
    </recommendedName>
</protein>
<dbReference type="InterPro" id="IPR013785">
    <property type="entry name" value="Aldolase_TIM"/>
</dbReference>
<gene>
    <name evidence="6" type="ORF">COV86_00170</name>
</gene>
<dbReference type="PROSITE" id="PS51918">
    <property type="entry name" value="RADICAL_SAM"/>
    <property type="match status" value="1"/>
</dbReference>
<sequence length="207" mass="23406">MNKTEIWLKPKPEKLRFVNWYLQHGCDLDCYFCKVPKQKTKIMNPKQRREALAKLRSISQDGAAMLSIFGGETTLKPENFVGAVKDASKAGFFVDAITNGWGLTEKLIQQLSEAGLSYLAYSIDSDPKSQKRDLEKAMHFLSVARDFGIIPVVNTVLTRGTNLDDFKNLAKTVINSNIFLSLLICSRKFQTDYLLTLLPLILLRKSN</sequence>
<comment type="caution">
    <text evidence="6">The sequence shown here is derived from an EMBL/GenBank/DDBJ whole genome shotgun (WGS) entry which is preliminary data.</text>
</comment>
<dbReference type="PANTHER" id="PTHR11228:SF7">
    <property type="entry name" value="PQQA PEPTIDE CYCLASE"/>
    <property type="match status" value="1"/>
</dbReference>
<evidence type="ECO:0000256" key="4">
    <source>
        <dbReference type="ARBA" id="ARBA00023014"/>
    </source>
</evidence>
<dbReference type="SFLD" id="SFLDS00029">
    <property type="entry name" value="Radical_SAM"/>
    <property type="match status" value="1"/>
</dbReference>
<dbReference type="Gene3D" id="3.20.20.70">
    <property type="entry name" value="Aldolase class I"/>
    <property type="match status" value="1"/>
</dbReference>
<name>A0A2H0KNZ2_9BACT</name>
<dbReference type="EMBL" id="PCVL01000002">
    <property type="protein sequence ID" value="PIQ72987.1"/>
    <property type="molecule type" value="Genomic_DNA"/>
</dbReference>
<evidence type="ECO:0000259" key="5">
    <source>
        <dbReference type="PROSITE" id="PS51918"/>
    </source>
</evidence>
<keyword evidence="1" id="KW-0949">S-adenosyl-L-methionine</keyword>
<evidence type="ECO:0000256" key="1">
    <source>
        <dbReference type="ARBA" id="ARBA00022691"/>
    </source>
</evidence>
<dbReference type="GO" id="GO:0003824">
    <property type="term" value="F:catalytic activity"/>
    <property type="evidence" value="ECO:0007669"/>
    <property type="project" value="InterPro"/>
</dbReference>
<dbReference type="SUPFAM" id="SSF102114">
    <property type="entry name" value="Radical SAM enzymes"/>
    <property type="match status" value="1"/>
</dbReference>